<evidence type="ECO:0000256" key="8">
    <source>
        <dbReference type="ARBA" id="ARBA00022833"/>
    </source>
</evidence>
<evidence type="ECO:0000313" key="13">
    <source>
        <dbReference type="Proteomes" id="UP000005408"/>
    </source>
</evidence>
<dbReference type="InterPro" id="IPR013083">
    <property type="entry name" value="Znf_RING/FYVE/PHD"/>
</dbReference>
<evidence type="ECO:0000256" key="5">
    <source>
        <dbReference type="ARBA" id="ARBA00022737"/>
    </source>
</evidence>
<dbReference type="InterPro" id="IPR031127">
    <property type="entry name" value="E3_UB_ligase_RBR"/>
</dbReference>
<dbReference type="InterPro" id="IPR044066">
    <property type="entry name" value="TRIAD_supradom"/>
</dbReference>
<evidence type="ECO:0000256" key="1">
    <source>
        <dbReference type="ARBA" id="ARBA00001798"/>
    </source>
</evidence>
<dbReference type="InterPro" id="IPR001841">
    <property type="entry name" value="Znf_RING"/>
</dbReference>
<dbReference type="InterPro" id="IPR056245">
    <property type="entry name" value="KH_DEAH11/12"/>
</dbReference>
<keyword evidence="8" id="KW-0862">Zinc</keyword>
<proteinExistence type="predicted"/>
<reference evidence="12" key="1">
    <citation type="submission" date="2022-08" db="UniProtKB">
        <authorList>
            <consortium name="EnsemblMetazoa"/>
        </authorList>
    </citation>
    <scope>IDENTIFICATION</scope>
    <source>
        <strain evidence="12">05x7-T-G4-1.051#20</strain>
    </source>
</reference>
<dbReference type="PROSITE" id="PS51873">
    <property type="entry name" value="TRIAD"/>
    <property type="match status" value="1"/>
</dbReference>
<evidence type="ECO:0000256" key="9">
    <source>
        <dbReference type="PROSITE-ProRule" id="PRU00175"/>
    </source>
</evidence>
<protein>
    <recommendedName>
        <fullName evidence="2">RBR-type E3 ubiquitin transferase</fullName>
        <ecNumber evidence="2">2.3.2.31</ecNumber>
    </recommendedName>
</protein>
<evidence type="ECO:0000256" key="6">
    <source>
        <dbReference type="ARBA" id="ARBA00022771"/>
    </source>
</evidence>
<evidence type="ECO:0000256" key="7">
    <source>
        <dbReference type="ARBA" id="ARBA00022786"/>
    </source>
</evidence>
<evidence type="ECO:0000313" key="12">
    <source>
        <dbReference type="EnsemblMetazoa" id="G20971.2:cds"/>
    </source>
</evidence>
<keyword evidence="3" id="KW-0808">Transferase</keyword>
<dbReference type="GO" id="GO:0016567">
    <property type="term" value="P:protein ubiquitination"/>
    <property type="evidence" value="ECO:0007669"/>
    <property type="project" value="InterPro"/>
</dbReference>
<dbReference type="InterPro" id="IPR017907">
    <property type="entry name" value="Znf_RING_CS"/>
</dbReference>
<name>A0A8W8JZD2_MAGGI</name>
<dbReference type="Pfam" id="PF01485">
    <property type="entry name" value="IBR"/>
    <property type="match status" value="1"/>
</dbReference>
<dbReference type="GO" id="GO:0008270">
    <property type="term" value="F:zinc ion binding"/>
    <property type="evidence" value="ECO:0007669"/>
    <property type="project" value="UniProtKB-KW"/>
</dbReference>
<dbReference type="InterPro" id="IPR002867">
    <property type="entry name" value="IBR_dom"/>
</dbReference>
<dbReference type="EC" id="2.3.2.31" evidence="2"/>
<evidence type="ECO:0000259" key="11">
    <source>
        <dbReference type="PROSITE" id="PS51873"/>
    </source>
</evidence>
<accession>A0A8W8JZD2</accession>
<dbReference type="PROSITE" id="PS50089">
    <property type="entry name" value="ZF_RING_2"/>
    <property type="match status" value="1"/>
</dbReference>
<sequence>GQYVDKEKFRVFLRDPGPHDYDFSGYVTFNDPEEGNETCTKLHKKIIISDNVVSVIPEVHSRMYVLERVFKRVEKEIKDFCGKTRKEDRVTIDIKQNSTGNYILGIDADNVDKMIKTRYDIQSLLQGQTLDMEAIPSLRRLFSWEGRSKIDKIMGKTHTLIILNDRNTSISIHGKESDRSLAIEKIEKHINKLVSSRSRVVDLKGELQPPGLMKRIIQMHGINLQGLKNSTHLISVELDHRKHRIKLLGSEDALEVAVKDIEDITKTLLKAIQNNMPSSDPECGVCLSVVSESNLYRLESCGHPYCRECVKLHLDSVLSTKDFPLRCCHKGCEMLWTWSDINNMKNFGFCTLQTLINASVSCYVAKNPDKAKYCITPDCQMVYKVCTEGGSRFVCLLCQAVICSRCHVEYHTGQSCAVYERKKQIDEHGLQEWLDRDRLNRDLCPKCYVLIEKHGGCLHMHCTKCNIHICWLCKAIFESSNECYAHMLENHGTFM</sequence>
<keyword evidence="7" id="KW-0833">Ubl conjugation pathway</keyword>
<dbReference type="PROSITE" id="PS00518">
    <property type="entry name" value="ZF_RING_1"/>
    <property type="match status" value="1"/>
</dbReference>
<evidence type="ECO:0000256" key="4">
    <source>
        <dbReference type="ARBA" id="ARBA00022723"/>
    </source>
</evidence>
<keyword evidence="5" id="KW-0677">Repeat</keyword>
<dbReference type="SMART" id="SM00647">
    <property type="entry name" value="IBR"/>
    <property type="match status" value="2"/>
</dbReference>
<comment type="catalytic activity">
    <reaction evidence="1">
        <text>[E2 ubiquitin-conjugating enzyme]-S-ubiquitinyl-L-cysteine + [acceptor protein]-L-lysine = [E2 ubiquitin-conjugating enzyme]-L-cysteine + [acceptor protein]-N(6)-ubiquitinyl-L-lysine.</text>
        <dbReference type="EC" id="2.3.2.31"/>
    </reaction>
</comment>
<dbReference type="CDD" id="cd20335">
    <property type="entry name" value="BRcat_RBR"/>
    <property type="match status" value="1"/>
</dbReference>
<organism evidence="12 13">
    <name type="scientific">Magallana gigas</name>
    <name type="common">Pacific oyster</name>
    <name type="synonym">Crassostrea gigas</name>
    <dbReference type="NCBI Taxonomy" id="29159"/>
    <lineage>
        <taxon>Eukaryota</taxon>
        <taxon>Metazoa</taxon>
        <taxon>Spiralia</taxon>
        <taxon>Lophotrochozoa</taxon>
        <taxon>Mollusca</taxon>
        <taxon>Bivalvia</taxon>
        <taxon>Autobranchia</taxon>
        <taxon>Pteriomorphia</taxon>
        <taxon>Ostreida</taxon>
        <taxon>Ostreoidea</taxon>
        <taxon>Ostreidae</taxon>
        <taxon>Magallana</taxon>
    </lineage>
</organism>
<feature type="domain" description="RING-type" evidence="10">
    <location>
        <begin position="283"/>
        <end position="327"/>
    </location>
</feature>
<evidence type="ECO:0000256" key="3">
    <source>
        <dbReference type="ARBA" id="ARBA00022679"/>
    </source>
</evidence>
<dbReference type="PANTHER" id="PTHR11685">
    <property type="entry name" value="RBR FAMILY RING FINGER AND IBR DOMAIN-CONTAINING"/>
    <property type="match status" value="1"/>
</dbReference>
<keyword evidence="6 9" id="KW-0863">Zinc-finger</keyword>
<evidence type="ECO:0000259" key="10">
    <source>
        <dbReference type="PROSITE" id="PS50089"/>
    </source>
</evidence>
<dbReference type="Gene3D" id="3.30.40.10">
    <property type="entry name" value="Zinc/RING finger domain, C3HC4 (zinc finger)"/>
    <property type="match status" value="1"/>
</dbReference>
<dbReference type="GO" id="GO:0061630">
    <property type="term" value="F:ubiquitin protein ligase activity"/>
    <property type="evidence" value="ECO:0007669"/>
    <property type="project" value="UniProtKB-EC"/>
</dbReference>
<dbReference type="Pfam" id="PF24471">
    <property type="entry name" value="KH_DEAH11"/>
    <property type="match status" value="1"/>
</dbReference>
<dbReference type="Proteomes" id="UP000005408">
    <property type="component" value="Unassembled WGS sequence"/>
</dbReference>
<keyword evidence="13" id="KW-1185">Reference proteome</keyword>
<dbReference type="Pfam" id="PF22191">
    <property type="entry name" value="IBR_1"/>
    <property type="match status" value="1"/>
</dbReference>
<dbReference type="EnsemblMetazoa" id="G20971.2">
    <property type="protein sequence ID" value="G20971.2:cds"/>
    <property type="gene ID" value="G20971"/>
</dbReference>
<feature type="domain" description="RING-type" evidence="11">
    <location>
        <begin position="279"/>
        <end position="495"/>
    </location>
</feature>
<dbReference type="AlphaFoldDB" id="A0A8W8JZD2"/>
<dbReference type="SUPFAM" id="SSF57850">
    <property type="entry name" value="RING/U-box"/>
    <property type="match status" value="3"/>
</dbReference>
<dbReference type="Gene3D" id="1.20.120.1750">
    <property type="match status" value="1"/>
</dbReference>
<evidence type="ECO:0000256" key="2">
    <source>
        <dbReference type="ARBA" id="ARBA00012251"/>
    </source>
</evidence>
<keyword evidence="4" id="KW-0479">Metal-binding</keyword>